<dbReference type="AlphaFoldDB" id="A0A0A9HAR7"/>
<feature type="compositionally biased region" description="Polar residues" evidence="1">
    <location>
        <begin position="12"/>
        <end position="23"/>
    </location>
</feature>
<sequence>MEFKLRGAAKASASSSCHLLVQQ</sequence>
<dbReference type="EMBL" id="GBRH01163626">
    <property type="protein sequence ID" value="JAE34270.1"/>
    <property type="molecule type" value="Transcribed_RNA"/>
</dbReference>
<protein>
    <submittedName>
        <fullName evidence="2">Kch3</fullName>
    </submittedName>
</protein>
<feature type="region of interest" description="Disordered" evidence="1">
    <location>
        <begin position="1"/>
        <end position="23"/>
    </location>
</feature>
<reference evidence="2" key="2">
    <citation type="journal article" date="2015" name="Data Brief">
        <title>Shoot transcriptome of the giant reed, Arundo donax.</title>
        <authorList>
            <person name="Barrero R.A."/>
            <person name="Guerrero F.D."/>
            <person name="Moolhuijzen P."/>
            <person name="Goolsby J.A."/>
            <person name="Tidwell J."/>
            <person name="Bellgard S.E."/>
            <person name="Bellgard M.I."/>
        </authorList>
    </citation>
    <scope>NUCLEOTIDE SEQUENCE</scope>
    <source>
        <tissue evidence="2">Shoot tissue taken approximately 20 cm above the soil surface</tissue>
    </source>
</reference>
<reference evidence="2" key="1">
    <citation type="submission" date="2014-09" db="EMBL/GenBank/DDBJ databases">
        <authorList>
            <person name="Magalhaes I.L.F."/>
            <person name="Oliveira U."/>
            <person name="Santos F.R."/>
            <person name="Vidigal T.H.D.A."/>
            <person name="Brescovit A.D."/>
            <person name="Santos A.J."/>
        </authorList>
    </citation>
    <scope>NUCLEOTIDE SEQUENCE</scope>
    <source>
        <tissue evidence="2">Shoot tissue taken approximately 20 cm above the soil surface</tissue>
    </source>
</reference>
<accession>A0A0A9HAR7</accession>
<evidence type="ECO:0000256" key="1">
    <source>
        <dbReference type="SAM" id="MobiDB-lite"/>
    </source>
</evidence>
<evidence type="ECO:0000313" key="2">
    <source>
        <dbReference type="EMBL" id="JAE34270.1"/>
    </source>
</evidence>
<proteinExistence type="predicted"/>
<organism evidence="2">
    <name type="scientific">Arundo donax</name>
    <name type="common">Giant reed</name>
    <name type="synonym">Donax arundinaceus</name>
    <dbReference type="NCBI Taxonomy" id="35708"/>
    <lineage>
        <taxon>Eukaryota</taxon>
        <taxon>Viridiplantae</taxon>
        <taxon>Streptophyta</taxon>
        <taxon>Embryophyta</taxon>
        <taxon>Tracheophyta</taxon>
        <taxon>Spermatophyta</taxon>
        <taxon>Magnoliopsida</taxon>
        <taxon>Liliopsida</taxon>
        <taxon>Poales</taxon>
        <taxon>Poaceae</taxon>
        <taxon>PACMAD clade</taxon>
        <taxon>Arundinoideae</taxon>
        <taxon>Arundineae</taxon>
        <taxon>Arundo</taxon>
    </lineage>
</organism>
<name>A0A0A9HAR7_ARUDO</name>